<protein>
    <submittedName>
        <fullName evidence="5">Bifunctional RNase H/acid phosphatase</fullName>
    </submittedName>
</protein>
<dbReference type="Pfam" id="PF00300">
    <property type="entry name" value="His_Phos_1"/>
    <property type="match status" value="1"/>
</dbReference>
<feature type="active site" description="Proton donor/acceptor" evidence="1">
    <location>
        <position position="429"/>
    </location>
</feature>
<dbReference type="InterPro" id="IPR002156">
    <property type="entry name" value="RNaseH_domain"/>
</dbReference>
<name>A0AB39NIP7_9ACTN</name>
<dbReference type="SMART" id="SM00855">
    <property type="entry name" value="PGAM"/>
    <property type="match status" value="1"/>
</dbReference>
<dbReference type="PANTHER" id="PTHR48100:SF62">
    <property type="entry name" value="GLUCOSYL-3-PHOSPHOGLYCERATE PHOSPHATASE"/>
    <property type="match status" value="1"/>
</dbReference>
<dbReference type="GO" id="GO:0016791">
    <property type="term" value="F:phosphatase activity"/>
    <property type="evidence" value="ECO:0007669"/>
    <property type="project" value="TreeGrafter"/>
</dbReference>
<dbReference type="InterPro" id="IPR012337">
    <property type="entry name" value="RNaseH-like_sf"/>
</dbReference>
<feature type="compositionally biased region" description="Low complexity" evidence="3">
    <location>
        <begin position="309"/>
        <end position="320"/>
    </location>
</feature>
<feature type="compositionally biased region" description="Basic and acidic residues" evidence="3">
    <location>
        <begin position="260"/>
        <end position="272"/>
    </location>
</feature>
<dbReference type="NCBIfam" id="NF005567">
    <property type="entry name" value="PRK07238.1"/>
    <property type="match status" value="1"/>
</dbReference>
<dbReference type="GO" id="GO:0005737">
    <property type="term" value="C:cytoplasm"/>
    <property type="evidence" value="ECO:0007669"/>
    <property type="project" value="TreeGrafter"/>
</dbReference>
<dbReference type="SUPFAM" id="SSF53254">
    <property type="entry name" value="Phosphoglycerate mutase-like"/>
    <property type="match status" value="1"/>
</dbReference>
<feature type="compositionally biased region" description="Gly residues" evidence="3">
    <location>
        <begin position="276"/>
        <end position="290"/>
    </location>
</feature>
<gene>
    <name evidence="5" type="ORF">AB5J48_09415</name>
</gene>
<organism evidence="5">
    <name type="scientific">Streptomyces sp. R17</name>
    <dbReference type="NCBI Taxonomy" id="3238626"/>
    <lineage>
        <taxon>Bacteria</taxon>
        <taxon>Bacillati</taxon>
        <taxon>Actinomycetota</taxon>
        <taxon>Actinomycetes</taxon>
        <taxon>Kitasatosporales</taxon>
        <taxon>Streptomycetaceae</taxon>
        <taxon>Streptomyces</taxon>
    </lineage>
</organism>
<feature type="region of interest" description="Disordered" evidence="3">
    <location>
        <begin position="131"/>
        <end position="341"/>
    </location>
</feature>
<evidence type="ECO:0000256" key="1">
    <source>
        <dbReference type="PIRSR" id="PIRSR613078-1"/>
    </source>
</evidence>
<dbReference type="InterPro" id="IPR050275">
    <property type="entry name" value="PGM_Phosphatase"/>
</dbReference>
<dbReference type="Gene3D" id="3.40.50.1240">
    <property type="entry name" value="Phosphoglycerate mutase-like"/>
    <property type="match status" value="1"/>
</dbReference>
<reference evidence="5" key="1">
    <citation type="submission" date="2024-07" db="EMBL/GenBank/DDBJ databases">
        <authorList>
            <person name="Yu S.T."/>
        </authorList>
    </citation>
    <scope>NUCLEOTIDE SEQUENCE</scope>
    <source>
        <strain evidence="5">R17</strain>
    </source>
</reference>
<feature type="compositionally biased region" description="Gly residues" evidence="3">
    <location>
        <begin position="233"/>
        <end position="247"/>
    </location>
</feature>
<dbReference type="CDD" id="cd07067">
    <property type="entry name" value="HP_PGM_like"/>
    <property type="match status" value="1"/>
</dbReference>
<proteinExistence type="predicted"/>
<feature type="region of interest" description="Disordered" evidence="3">
    <location>
        <begin position="358"/>
        <end position="383"/>
    </location>
</feature>
<dbReference type="PROSITE" id="PS50879">
    <property type="entry name" value="RNASE_H_1"/>
    <property type="match status" value="1"/>
</dbReference>
<dbReference type="EMBL" id="CP163433">
    <property type="protein sequence ID" value="XDQ18358.1"/>
    <property type="molecule type" value="Genomic_DNA"/>
</dbReference>
<dbReference type="InterPro" id="IPR036397">
    <property type="entry name" value="RNaseH_sf"/>
</dbReference>
<sequence>MREFVVEADGGSRGNPGPAGYGAVVSDAATGETLAEAAEFIGVATNNVAEYRGLLAGLRAARELDPEARVHVRMDSKLVVEQMSGRWKIKHPAMKPLAAEAATVFPPGQVTYEWIPRERNTHADRLANEAMDAGSRGEPWSPTTSRAALDTPRATPAAPLPEGPPGDATAGAARVRAAMAPRPGAAAPGGTGPAGTARGRGAEDASGEDASGEGPLAERGAADTHGGRAAGPSGDGTSGDGTSGDGTSGAAPTGRASGRRPAEHAAAEDDRAAGASGEGPAVGTGDGAGAGASAVSRPATDTPARDAGTDADGPGGALAADADRRAAQAVTTPSSGWAPADMGAPATFVLLRHGETPLTPQKRFSGSGGSDPSLSGIGREQAERTAAALARRGTVQAVVASPLARTRETAGIVAARLGLDVTVEDGLRETDFGAWEGLTFGEVRERYPEDLDAWLASPDAEPTGGGESFAATAARVAQARDKLLAEYRGRTVLLVTHVTPVKTLIRLALGAPPEALFRMELSAASLSAVAYYADGNASVRLFNDTSHLRPSY</sequence>
<feature type="compositionally biased region" description="Low complexity" evidence="3">
    <location>
        <begin position="291"/>
        <end position="302"/>
    </location>
</feature>
<dbReference type="InterPro" id="IPR013078">
    <property type="entry name" value="His_Pase_superF_clade-1"/>
</dbReference>
<dbReference type="GO" id="GO:0003676">
    <property type="term" value="F:nucleic acid binding"/>
    <property type="evidence" value="ECO:0007669"/>
    <property type="project" value="InterPro"/>
</dbReference>
<dbReference type="SUPFAM" id="SSF53098">
    <property type="entry name" value="Ribonuclease H-like"/>
    <property type="match status" value="1"/>
</dbReference>
<evidence type="ECO:0000256" key="3">
    <source>
        <dbReference type="SAM" id="MobiDB-lite"/>
    </source>
</evidence>
<dbReference type="InterPro" id="IPR029033">
    <property type="entry name" value="His_PPase_superfam"/>
</dbReference>
<dbReference type="GO" id="GO:0004523">
    <property type="term" value="F:RNA-DNA hybrid ribonuclease activity"/>
    <property type="evidence" value="ECO:0007669"/>
    <property type="project" value="InterPro"/>
</dbReference>
<dbReference type="Pfam" id="PF13456">
    <property type="entry name" value="RVT_3"/>
    <property type="match status" value="1"/>
</dbReference>
<dbReference type="PANTHER" id="PTHR48100">
    <property type="entry name" value="BROAD-SPECIFICITY PHOSPHATASE YOR283W-RELATED"/>
    <property type="match status" value="1"/>
</dbReference>
<accession>A0AB39NIP7</accession>
<feature type="domain" description="RNase H type-1" evidence="4">
    <location>
        <begin position="1"/>
        <end position="136"/>
    </location>
</feature>
<feature type="binding site" evidence="2">
    <location>
        <position position="405"/>
    </location>
    <ligand>
        <name>substrate</name>
    </ligand>
</feature>
<feature type="active site" description="Tele-phosphohistidine intermediate" evidence="1">
    <location>
        <position position="353"/>
    </location>
</feature>
<dbReference type="CDD" id="cd09279">
    <property type="entry name" value="RNase_HI_like"/>
    <property type="match status" value="1"/>
</dbReference>
<dbReference type="Gene3D" id="3.30.420.10">
    <property type="entry name" value="Ribonuclease H-like superfamily/Ribonuclease H"/>
    <property type="match status" value="1"/>
</dbReference>
<evidence type="ECO:0000259" key="4">
    <source>
        <dbReference type="PROSITE" id="PS50879"/>
    </source>
</evidence>
<evidence type="ECO:0000313" key="5">
    <source>
        <dbReference type="EMBL" id="XDQ18358.1"/>
    </source>
</evidence>
<evidence type="ECO:0000256" key="2">
    <source>
        <dbReference type="PIRSR" id="PIRSR613078-2"/>
    </source>
</evidence>
<dbReference type="RefSeq" id="WP_189408183.1">
    <property type="nucleotide sequence ID" value="NZ_CP163433.1"/>
</dbReference>
<feature type="compositionally biased region" description="Low complexity" evidence="3">
    <location>
        <begin position="168"/>
        <end position="186"/>
    </location>
</feature>
<dbReference type="AlphaFoldDB" id="A0AB39NIP7"/>